<dbReference type="InterPro" id="IPR011330">
    <property type="entry name" value="Glyco_hydro/deAcase_b/a-brl"/>
</dbReference>
<dbReference type="RefSeq" id="WP_309666602.1">
    <property type="nucleotide sequence ID" value="NZ_JAVIZA010000001.1"/>
</dbReference>
<protein>
    <submittedName>
        <fullName evidence="1">Allantoinase</fullName>
        <ecNumber evidence="1">3.5.2.5</ecNumber>
    </submittedName>
</protein>
<reference evidence="1 2" key="1">
    <citation type="submission" date="2023-08" db="EMBL/GenBank/DDBJ databases">
        <title>Functional and genomic diversity of the sorghum phyllosphere microbiome.</title>
        <authorList>
            <person name="Shade A."/>
        </authorList>
    </citation>
    <scope>NUCLEOTIDE SEQUENCE [LARGE SCALE GENOMIC DNA]</scope>
    <source>
        <strain evidence="1 2">SORGH_AS_0919</strain>
    </source>
</reference>
<dbReference type="Gene3D" id="3.20.20.370">
    <property type="entry name" value="Glycoside hydrolase/deacetylase"/>
    <property type="match status" value="1"/>
</dbReference>
<comment type="caution">
    <text evidence="1">The sequence shown here is derived from an EMBL/GenBank/DDBJ whole genome shotgun (WGS) entry which is preliminary data.</text>
</comment>
<dbReference type="PANTHER" id="PTHR43123">
    <property type="entry name" value="POLYSACCHARIDE DEACETYLASE-RELATED"/>
    <property type="match status" value="1"/>
</dbReference>
<evidence type="ECO:0000313" key="2">
    <source>
        <dbReference type="Proteomes" id="UP001260188"/>
    </source>
</evidence>
<dbReference type="Proteomes" id="UP001260188">
    <property type="component" value="Unassembled WGS sequence"/>
</dbReference>
<sequence>MSLISHPADATVFAPDLPRAYDARRPAWALPGAKKLVVSVLLHAPSYQDDLPAGAFSPTSMQGGVGRDTSEPRHGQVARLSQWDFGLTTGIWRLLDIADRAGVPVAVALDEFGARTVPGLARGVAARADEIVVRGAGANVILSPEMDAATERSYIESARDTVQRLTGREATGWFGPERAGTSRTTALLREAGFGWFGDWPIDERPVTLVGASDGLVAVPHPLETEDMFELYARGIVAADYEELLTATVDQLIADADIVGARHLGLSLFGWVSGQACFADVVERTFRMLAAHPDVLLATPGGVAELAE</sequence>
<dbReference type="EMBL" id="JAVIZA010000001">
    <property type="protein sequence ID" value="MDR6167875.1"/>
    <property type="molecule type" value="Genomic_DNA"/>
</dbReference>
<keyword evidence="1" id="KW-0378">Hydrolase</keyword>
<dbReference type="GO" id="GO:0004038">
    <property type="term" value="F:allantoinase activity"/>
    <property type="evidence" value="ECO:0007669"/>
    <property type="project" value="UniProtKB-EC"/>
</dbReference>
<name>A0ABU1I1W2_9MICO</name>
<evidence type="ECO:0000313" key="1">
    <source>
        <dbReference type="EMBL" id="MDR6167875.1"/>
    </source>
</evidence>
<organism evidence="1 2">
    <name type="scientific">Microbacterium paludicola</name>
    <dbReference type="NCBI Taxonomy" id="300019"/>
    <lineage>
        <taxon>Bacteria</taxon>
        <taxon>Bacillati</taxon>
        <taxon>Actinomycetota</taxon>
        <taxon>Actinomycetes</taxon>
        <taxon>Micrococcales</taxon>
        <taxon>Microbacteriaceae</taxon>
        <taxon>Microbacterium</taxon>
    </lineage>
</organism>
<dbReference type="PANTHER" id="PTHR43123:SF4">
    <property type="entry name" value="POLYSACCHARIDE DEACETYLASE"/>
    <property type="match status" value="1"/>
</dbReference>
<dbReference type="SUPFAM" id="SSF88713">
    <property type="entry name" value="Glycoside hydrolase/deacetylase"/>
    <property type="match status" value="1"/>
</dbReference>
<accession>A0ABU1I1W2</accession>
<proteinExistence type="predicted"/>
<dbReference type="EC" id="3.5.2.5" evidence="1"/>
<keyword evidence="2" id="KW-1185">Reference proteome</keyword>
<gene>
    <name evidence="1" type="ORF">QE367_002079</name>
</gene>